<dbReference type="AlphaFoldDB" id="A0A5D0N9C6"/>
<feature type="signal peptide" evidence="2">
    <location>
        <begin position="1"/>
        <end position="28"/>
    </location>
</feature>
<evidence type="ECO:0008006" key="5">
    <source>
        <dbReference type="Google" id="ProtNLM"/>
    </source>
</evidence>
<organism evidence="3 4">
    <name type="scientific">Actinomadura chibensis</name>
    <dbReference type="NCBI Taxonomy" id="392828"/>
    <lineage>
        <taxon>Bacteria</taxon>
        <taxon>Bacillati</taxon>
        <taxon>Actinomycetota</taxon>
        <taxon>Actinomycetes</taxon>
        <taxon>Streptosporangiales</taxon>
        <taxon>Thermomonosporaceae</taxon>
        <taxon>Actinomadura</taxon>
    </lineage>
</organism>
<keyword evidence="4" id="KW-1185">Reference proteome</keyword>
<feature type="chain" id="PRO_5023024987" description="Copper chaperone PCu(A)C" evidence="2">
    <location>
        <begin position="29"/>
        <end position="322"/>
    </location>
</feature>
<dbReference type="PRINTS" id="PR01217">
    <property type="entry name" value="PRICHEXTENSN"/>
</dbReference>
<feature type="compositionally biased region" description="Low complexity" evidence="1">
    <location>
        <begin position="159"/>
        <end position="206"/>
    </location>
</feature>
<sequence>MIRNSRRMVTLAVAGAVAIAPVITGCGAGEEPQSASPTQLTDGVNVSVPKDKPAAPQIALRNMFVLGPRPGQPIAPGLSLPLYGAMINQVKGRPDRLVSVSSPQFGAPARIDGGGITLPGAAADGTGSFVKLLGKPTATPSPTPPSRKKRNGQPGGTEPGEPTGTPTTSGAPTTPTASSTPGTPGATPEPTGPGSTSEPTASPTSGNTSAPQQTVPPAPGGDQPLVVLPSLRQELLAGSTILVRMQFEKAGGIDFQVPIIPQQDEFATYPLPTPAVQSPGSATPGTPQTPGGGSPTPTASTEPGQPGASTSPTTSESPGAGH</sequence>
<name>A0A5D0N9C6_9ACTN</name>
<dbReference type="PROSITE" id="PS51257">
    <property type="entry name" value="PROKAR_LIPOPROTEIN"/>
    <property type="match status" value="1"/>
</dbReference>
<feature type="region of interest" description="Disordered" evidence="1">
    <location>
        <begin position="266"/>
        <end position="322"/>
    </location>
</feature>
<proteinExistence type="predicted"/>
<evidence type="ECO:0000313" key="4">
    <source>
        <dbReference type="Proteomes" id="UP000323380"/>
    </source>
</evidence>
<protein>
    <recommendedName>
        <fullName evidence="5">Copper chaperone PCu(A)C</fullName>
    </recommendedName>
</protein>
<dbReference type="EMBL" id="VSFG01000012">
    <property type="protein sequence ID" value="TYB40959.1"/>
    <property type="molecule type" value="Genomic_DNA"/>
</dbReference>
<feature type="compositionally biased region" description="Low complexity" evidence="1">
    <location>
        <begin position="278"/>
        <end position="304"/>
    </location>
</feature>
<comment type="caution">
    <text evidence="3">The sequence shown here is derived from an EMBL/GenBank/DDBJ whole genome shotgun (WGS) entry which is preliminary data.</text>
</comment>
<dbReference type="STRING" id="1220554.GCA_001552135_05972"/>
<keyword evidence="2" id="KW-0732">Signal</keyword>
<evidence type="ECO:0000313" key="3">
    <source>
        <dbReference type="EMBL" id="TYB40959.1"/>
    </source>
</evidence>
<accession>A0A5D0N9C6</accession>
<gene>
    <name evidence="3" type="ORF">FXF69_38840</name>
</gene>
<evidence type="ECO:0000256" key="1">
    <source>
        <dbReference type="SAM" id="MobiDB-lite"/>
    </source>
</evidence>
<feature type="compositionally biased region" description="Polar residues" evidence="1">
    <location>
        <begin position="307"/>
        <end position="322"/>
    </location>
</feature>
<dbReference type="RefSeq" id="WP_148344786.1">
    <property type="nucleotide sequence ID" value="NZ_VSFG01000012.1"/>
</dbReference>
<reference evidence="3 4" key="1">
    <citation type="submission" date="2019-08" db="EMBL/GenBank/DDBJ databases">
        <title>Actinomadura sp. nov. CYP1-5 isolated from mountain soil.</title>
        <authorList>
            <person name="Songsumanus A."/>
            <person name="Kuncharoen N."/>
            <person name="Kudo T."/>
            <person name="Yuki M."/>
            <person name="Igarashi Y."/>
            <person name="Tanasupawat S."/>
        </authorList>
    </citation>
    <scope>NUCLEOTIDE SEQUENCE [LARGE SCALE GENOMIC DNA]</scope>
    <source>
        <strain evidence="3 4">JCM 14158</strain>
    </source>
</reference>
<feature type="region of interest" description="Disordered" evidence="1">
    <location>
        <begin position="127"/>
        <end position="226"/>
    </location>
</feature>
<evidence type="ECO:0000256" key="2">
    <source>
        <dbReference type="SAM" id="SignalP"/>
    </source>
</evidence>
<dbReference type="Proteomes" id="UP000323380">
    <property type="component" value="Unassembled WGS sequence"/>
</dbReference>